<dbReference type="OrthoDB" id="2989600at2"/>
<dbReference type="InterPro" id="IPR008949">
    <property type="entry name" value="Isoprenoid_synthase_dom_sf"/>
</dbReference>
<evidence type="ECO:0000256" key="1">
    <source>
        <dbReference type="ARBA" id="ARBA00023239"/>
    </source>
</evidence>
<protein>
    <recommendedName>
        <fullName evidence="2">Terpene synthase</fullName>
        <ecNumber evidence="2">4.2.3.-</ecNumber>
    </recommendedName>
</protein>
<evidence type="ECO:0000256" key="2">
    <source>
        <dbReference type="RuleBase" id="RU366034"/>
    </source>
</evidence>
<keyword evidence="1 2" id="KW-0456">Lyase</keyword>
<dbReference type="AlphaFoldDB" id="A0A1D7VMQ0"/>
<keyword evidence="2" id="KW-0479">Metal-binding</keyword>
<dbReference type="PANTHER" id="PTHR35201:SF4">
    <property type="entry name" value="BETA-PINACENE SYNTHASE-RELATED"/>
    <property type="match status" value="1"/>
</dbReference>
<dbReference type="KEGG" id="slc:SL103_18935"/>
<dbReference type="GO" id="GO:0046872">
    <property type="term" value="F:metal ion binding"/>
    <property type="evidence" value="ECO:0007669"/>
    <property type="project" value="UniProtKB-KW"/>
</dbReference>
<gene>
    <name evidence="3" type="ORF">SL103_18935</name>
</gene>
<reference evidence="3 4" key="1">
    <citation type="submission" date="2016-09" db="EMBL/GenBank/DDBJ databases">
        <title>Complete genome sequencing of Streptomyces lydicus 103 and metabolic pathways analysis of antibiotic biosynthesis.</title>
        <authorList>
            <person name="Jia N."/>
            <person name="Ding M.-Z."/>
            <person name="Gao F."/>
            <person name="Yuan Y.-J."/>
        </authorList>
    </citation>
    <scope>NUCLEOTIDE SEQUENCE [LARGE SCALE GENOMIC DNA]</scope>
    <source>
        <strain evidence="3 4">103</strain>
    </source>
</reference>
<dbReference type="EC" id="4.2.3.-" evidence="2"/>
<dbReference type="PANTHER" id="PTHR35201">
    <property type="entry name" value="TERPENE SYNTHASE"/>
    <property type="match status" value="1"/>
</dbReference>
<evidence type="ECO:0000313" key="4">
    <source>
        <dbReference type="Proteomes" id="UP000094094"/>
    </source>
</evidence>
<dbReference type="Gene3D" id="1.10.600.10">
    <property type="entry name" value="Farnesyl Diphosphate Synthase"/>
    <property type="match status" value="1"/>
</dbReference>
<dbReference type="Pfam" id="PF19086">
    <property type="entry name" value="Terpene_syn_C_2"/>
    <property type="match status" value="1"/>
</dbReference>
<dbReference type="InterPro" id="IPR034686">
    <property type="entry name" value="Terpene_cyclase-like_2"/>
</dbReference>
<dbReference type="SFLD" id="SFLDG01020">
    <property type="entry name" value="Terpene_Cyclase_Like_2"/>
    <property type="match status" value="1"/>
</dbReference>
<accession>A0A1D7VMQ0</accession>
<evidence type="ECO:0000313" key="3">
    <source>
        <dbReference type="EMBL" id="AOP48027.1"/>
    </source>
</evidence>
<sequence>MYCPIVPANGIHPQAEKVGERSVEWLAGFGIFDSDGSLRRQIVASRVGEAVGRAAPLASDAGLQLYADWSAAAFTFDDFYCDMGPTSTRPDEFLEVAMRVLYRIERPEAARWDETLLSDAFADLSRRVRSLAPMMWPSWVTGHKDWVLGSVCGIAQRTGARGRPADIADHLATRVSDGAMSLNHALIEMAEGTRLPDELRGGPTVAAATAAAYTLVLLANDLVSYRREAEAGATNTNCVTLLAPTGGSVEDGMEKVVRLHDRIMSLYIRLSHQLKATRDERLRRYIDQLSTYIRANLDWSLTVPRYRAHPSSGASVSAAVTGWSTEPSDGSLAAPPIPSIAWWWEQLRA</sequence>
<keyword evidence="2" id="KW-0460">Magnesium</keyword>
<dbReference type="SUPFAM" id="SSF48576">
    <property type="entry name" value="Terpenoid synthases"/>
    <property type="match status" value="1"/>
</dbReference>
<dbReference type="GO" id="GO:0010333">
    <property type="term" value="F:terpene synthase activity"/>
    <property type="evidence" value="ECO:0007669"/>
    <property type="project" value="InterPro"/>
</dbReference>
<comment type="similarity">
    <text evidence="2">Belongs to the terpene synthase family.</text>
</comment>
<comment type="cofactor">
    <cofactor evidence="2">
        <name>Mg(2+)</name>
        <dbReference type="ChEBI" id="CHEBI:18420"/>
    </cofactor>
</comment>
<dbReference type="Proteomes" id="UP000094094">
    <property type="component" value="Chromosome"/>
</dbReference>
<organism evidence="3 4">
    <name type="scientific">Streptomyces lydicus</name>
    <dbReference type="NCBI Taxonomy" id="47763"/>
    <lineage>
        <taxon>Bacteria</taxon>
        <taxon>Bacillati</taxon>
        <taxon>Actinomycetota</taxon>
        <taxon>Actinomycetes</taxon>
        <taxon>Kitasatosporales</taxon>
        <taxon>Streptomycetaceae</taxon>
        <taxon>Streptomyces</taxon>
    </lineage>
</organism>
<proteinExistence type="inferred from homology"/>
<name>A0A1D7VMQ0_9ACTN</name>
<dbReference type="EMBL" id="CP017157">
    <property type="protein sequence ID" value="AOP48027.1"/>
    <property type="molecule type" value="Genomic_DNA"/>
</dbReference>
<dbReference type="SFLD" id="SFLDS00005">
    <property type="entry name" value="Isoprenoid_Synthase_Type_I"/>
    <property type="match status" value="1"/>
</dbReference>
<keyword evidence="4" id="KW-1185">Reference proteome</keyword>